<evidence type="ECO:0000313" key="1">
    <source>
        <dbReference type="EMBL" id="OYO14740.1"/>
    </source>
</evidence>
<protein>
    <submittedName>
        <fullName evidence="1">Phosphonomutase</fullName>
    </submittedName>
</protein>
<dbReference type="AlphaFoldDB" id="A0A255GFV4"/>
<dbReference type="Pfam" id="PF13714">
    <property type="entry name" value="PEP_mutase"/>
    <property type="match status" value="1"/>
</dbReference>
<reference evidence="1 2" key="1">
    <citation type="submission" date="2017-07" db="EMBL/GenBank/DDBJ databases">
        <title>Draft whole genome sequences of clinical Proprionibacteriaceae strains.</title>
        <authorList>
            <person name="Bernier A.-M."/>
            <person name="Bernard K."/>
            <person name="Domingo M.-C."/>
        </authorList>
    </citation>
    <scope>NUCLEOTIDE SEQUENCE [LARGE SCALE GENOMIC DNA]</scope>
    <source>
        <strain evidence="1 2">NML 030167</strain>
    </source>
</reference>
<proteinExistence type="predicted"/>
<dbReference type="CDD" id="cd00377">
    <property type="entry name" value="ICL_PEPM"/>
    <property type="match status" value="1"/>
</dbReference>
<comment type="caution">
    <text evidence="1">The sequence shown here is derived from an EMBL/GenBank/DDBJ whole genome shotgun (WGS) entry which is preliminary data.</text>
</comment>
<keyword evidence="2" id="KW-1185">Reference proteome</keyword>
<evidence type="ECO:0000313" key="2">
    <source>
        <dbReference type="Proteomes" id="UP000215896"/>
    </source>
</evidence>
<dbReference type="PANTHER" id="PTHR42905">
    <property type="entry name" value="PHOSPHOENOLPYRUVATE CARBOXYLASE"/>
    <property type="match status" value="1"/>
</dbReference>
<dbReference type="InterPro" id="IPR040442">
    <property type="entry name" value="Pyrv_kinase-like_dom_sf"/>
</dbReference>
<sequence>MSTTQQDAGSVPDFTALHVPGAPLVLVNVWDAGSARIVATAGATAIATGSWSVAAAMGLEDGEQVSVANLVALTREIAAAADTLPFTVDAERGYADTPSGVADVVAQLAAAGAVGCNLEDGTAAGGVRPVKEQAEVLTAVRERLPGFHVNARTDLFLNGPAAEHRTHVEDAIARGRAYAAAGASSFFVPGLVELPLIERIVAEVPLPVNVMVLSPDADLHRRLAAAGVARISHGPAPYLAVSEALAAYTRTVVGAVEQTA</sequence>
<dbReference type="GO" id="GO:0003824">
    <property type="term" value="F:catalytic activity"/>
    <property type="evidence" value="ECO:0007669"/>
    <property type="project" value="InterPro"/>
</dbReference>
<accession>A0A255GFV4</accession>
<organism evidence="1 2">
    <name type="scientific">Enemella evansiae</name>
    <dbReference type="NCBI Taxonomy" id="2016499"/>
    <lineage>
        <taxon>Bacteria</taxon>
        <taxon>Bacillati</taxon>
        <taxon>Actinomycetota</taxon>
        <taxon>Actinomycetes</taxon>
        <taxon>Propionibacteriales</taxon>
        <taxon>Propionibacteriaceae</taxon>
        <taxon>Enemella</taxon>
    </lineage>
</organism>
<dbReference type="InterPro" id="IPR039556">
    <property type="entry name" value="ICL/PEPM"/>
</dbReference>
<dbReference type="PANTHER" id="PTHR42905:SF16">
    <property type="entry name" value="CARBOXYPHOSPHONOENOLPYRUVATE PHOSPHONOMUTASE-LIKE PROTEIN (AFU_ORTHOLOGUE AFUA_5G07230)"/>
    <property type="match status" value="1"/>
</dbReference>
<dbReference type="OrthoDB" id="9780430at2"/>
<name>A0A255GFV4_9ACTN</name>
<dbReference type="RefSeq" id="WP_094405419.1">
    <property type="nucleotide sequence ID" value="NZ_NMVO01000012.1"/>
</dbReference>
<dbReference type="InterPro" id="IPR015813">
    <property type="entry name" value="Pyrv/PenolPyrv_kinase-like_dom"/>
</dbReference>
<dbReference type="Proteomes" id="UP000215896">
    <property type="component" value="Unassembled WGS sequence"/>
</dbReference>
<dbReference type="Gene3D" id="3.20.20.60">
    <property type="entry name" value="Phosphoenolpyruvate-binding domains"/>
    <property type="match status" value="1"/>
</dbReference>
<gene>
    <name evidence="1" type="ORF">CGZ94_09270</name>
</gene>
<dbReference type="EMBL" id="NMVO01000012">
    <property type="protein sequence ID" value="OYO14740.1"/>
    <property type="molecule type" value="Genomic_DNA"/>
</dbReference>
<dbReference type="SUPFAM" id="SSF51621">
    <property type="entry name" value="Phosphoenolpyruvate/pyruvate domain"/>
    <property type="match status" value="1"/>
</dbReference>